<dbReference type="PANTHER" id="PTHR34075:SF5">
    <property type="entry name" value="BLR3430 PROTEIN"/>
    <property type="match status" value="1"/>
</dbReference>
<dbReference type="OrthoDB" id="4275032at2"/>
<dbReference type="InterPro" id="IPR012340">
    <property type="entry name" value="NA-bd_OB-fold"/>
</dbReference>
<dbReference type="PANTHER" id="PTHR34075">
    <property type="entry name" value="BLR3430 PROTEIN"/>
    <property type="match status" value="1"/>
</dbReference>
<comment type="caution">
    <text evidence="3">The sequence shown here is derived from an EMBL/GenBank/DDBJ whole genome shotgun (WGS) entry which is preliminary data.</text>
</comment>
<name>A0A4R8V4K2_9MICO</name>
<dbReference type="EMBL" id="SOEY01000002">
    <property type="protein sequence ID" value="TFB77318.1"/>
    <property type="molecule type" value="Genomic_DNA"/>
</dbReference>
<evidence type="ECO:0008006" key="5">
    <source>
        <dbReference type="Google" id="ProtNLM"/>
    </source>
</evidence>
<reference evidence="3 4" key="1">
    <citation type="submission" date="2019-03" db="EMBL/GenBank/DDBJ databases">
        <title>Genomics of glacier-inhabiting Cryobacterium strains.</title>
        <authorList>
            <person name="Liu Q."/>
            <person name="Xin Y.-H."/>
        </authorList>
    </citation>
    <scope>NUCLEOTIDE SEQUENCE [LARGE SCALE GENOMIC DNA]</scope>
    <source>
        <strain evidence="3 4">HLT2-23</strain>
    </source>
</reference>
<dbReference type="InterPro" id="IPR052513">
    <property type="entry name" value="Thioester_dehydratase-like"/>
</dbReference>
<dbReference type="Proteomes" id="UP000298173">
    <property type="component" value="Unassembled WGS sequence"/>
</dbReference>
<dbReference type="SUPFAM" id="SSF50249">
    <property type="entry name" value="Nucleic acid-binding proteins"/>
    <property type="match status" value="2"/>
</dbReference>
<gene>
    <name evidence="3" type="ORF">E3O06_00755</name>
</gene>
<feature type="domain" description="ChsH2 rubredoxin-like zinc ribbon" evidence="2">
    <location>
        <begin position="194"/>
        <end position="223"/>
    </location>
</feature>
<protein>
    <recommendedName>
        <fullName evidence="5">DNA-binding protein</fullName>
    </recommendedName>
</protein>
<dbReference type="InterPro" id="IPR022002">
    <property type="entry name" value="ChsH2_Znr"/>
</dbReference>
<feature type="domain" description="ChsH2 C-terminal OB-fold" evidence="1">
    <location>
        <begin position="227"/>
        <end position="295"/>
    </location>
</feature>
<accession>A0A4R8V4K2</accession>
<evidence type="ECO:0000259" key="1">
    <source>
        <dbReference type="Pfam" id="PF01796"/>
    </source>
</evidence>
<keyword evidence="4" id="KW-1185">Reference proteome</keyword>
<dbReference type="AlphaFoldDB" id="A0A4R8V4K2"/>
<dbReference type="Pfam" id="PF01796">
    <property type="entry name" value="OB_ChsH2_C"/>
    <property type="match status" value="1"/>
</dbReference>
<evidence type="ECO:0000313" key="4">
    <source>
        <dbReference type="Proteomes" id="UP000298173"/>
    </source>
</evidence>
<evidence type="ECO:0000313" key="3">
    <source>
        <dbReference type="EMBL" id="TFB77318.1"/>
    </source>
</evidence>
<sequence length="313" mass="33808">MKGETMTTTDAPTASDEMESLAAQLRMPYTLTPGWATGIFLAELGRHRLIGSRHGDTISVPAQDFSGTSGEPTEGLVEVAPVGALQGFTTTADGTLGLVLIDGTDIPMIHRLLDFDSETLQIGARVEAVWSDKPVGSMLDLAGFALASSSESFSPRAVPGDLLPPVLQVDYSMTLDYQHAYGPYYGTLFNAVKYDRRLRGVTCTKCARVLLPPRAMCDVCFAPTSQWVDIDAVGTVQASSIVHIEFIGQRMKPPYVYSEIVLDGTSTRLIHMIGDVDAEDAKTAATPGARVRAVWSDRRTGSLTDIDYFKLIP</sequence>
<proteinExistence type="predicted"/>
<dbReference type="Gene3D" id="6.10.30.10">
    <property type="match status" value="1"/>
</dbReference>
<dbReference type="InterPro" id="IPR002878">
    <property type="entry name" value="ChsH2_C"/>
</dbReference>
<organism evidence="3 4">
    <name type="scientific">Cryobacterium glaciale</name>
    <dbReference type="NCBI Taxonomy" id="1259145"/>
    <lineage>
        <taxon>Bacteria</taxon>
        <taxon>Bacillati</taxon>
        <taxon>Actinomycetota</taxon>
        <taxon>Actinomycetes</taxon>
        <taxon>Micrococcales</taxon>
        <taxon>Microbacteriaceae</taxon>
        <taxon>Cryobacterium</taxon>
    </lineage>
</organism>
<evidence type="ECO:0000259" key="2">
    <source>
        <dbReference type="Pfam" id="PF12172"/>
    </source>
</evidence>
<dbReference type="Pfam" id="PF12172">
    <property type="entry name" value="zf-ChsH2"/>
    <property type="match status" value="1"/>
</dbReference>